<feature type="transmembrane region" description="Helical" evidence="7">
    <location>
        <begin position="88"/>
        <end position="109"/>
    </location>
</feature>
<dbReference type="EMBL" id="KV918932">
    <property type="protein sequence ID" value="OSX74752.1"/>
    <property type="molecule type" value="Genomic_DNA"/>
</dbReference>
<evidence type="ECO:0000256" key="4">
    <source>
        <dbReference type="ARBA" id="ARBA00022692"/>
    </source>
</evidence>
<comment type="similarity">
    <text evidence="2">Belongs to the major facilitator superfamily. Folate-biopterin transporter (TC 2.A.71) family.</text>
</comment>
<keyword evidence="6 7" id="KW-0472">Membrane</keyword>
<evidence type="ECO:0000313" key="8">
    <source>
        <dbReference type="EMBL" id="OSX74752.1"/>
    </source>
</evidence>
<dbReference type="InterPro" id="IPR039309">
    <property type="entry name" value="BT1"/>
</dbReference>
<feature type="transmembrane region" description="Helical" evidence="7">
    <location>
        <begin position="184"/>
        <end position="205"/>
    </location>
</feature>
<evidence type="ECO:0000256" key="7">
    <source>
        <dbReference type="SAM" id="Phobius"/>
    </source>
</evidence>
<dbReference type="GO" id="GO:0016020">
    <property type="term" value="C:membrane"/>
    <property type="evidence" value="ECO:0007669"/>
    <property type="project" value="UniProtKB-SubCell"/>
</dbReference>
<keyword evidence="4 7" id="KW-0812">Transmembrane</keyword>
<evidence type="ECO:0000256" key="5">
    <source>
        <dbReference type="ARBA" id="ARBA00022989"/>
    </source>
</evidence>
<evidence type="ECO:0000256" key="3">
    <source>
        <dbReference type="ARBA" id="ARBA00022448"/>
    </source>
</evidence>
<evidence type="ECO:0000256" key="2">
    <source>
        <dbReference type="ARBA" id="ARBA00007015"/>
    </source>
</evidence>
<feature type="transmembrane region" description="Helical" evidence="7">
    <location>
        <begin position="348"/>
        <end position="368"/>
    </location>
</feature>
<feature type="transmembrane region" description="Helical" evidence="7">
    <location>
        <begin position="456"/>
        <end position="479"/>
    </location>
</feature>
<dbReference type="InterPro" id="IPR036259">
    <property type="entry name" value="MFS_trans_sf"/>
</dbReference>
<feature type="transmembrane region" description="Helical" evidence="7">
    <location>
        <begin position="380"/>
        <end position="405"/>
    </location>
</feature>
<evidence type="ECO:0000256" key="1">
    <source>
        <dbReference type="ARBA" id="ARBA00004141"/>
    </source>
</evidence>
<dbReference type="PANTHER" id="PTHR31585">
    <property type="entry name" value="FOLATE-BIOPTERIN TRANSPORTER 1, CHLOROPLASTIC"/>
    <property type="match status" value="1"/>
</dbReference>
<comment type="subcellular location">
    <subcellularLocation>
        <location evidence="1">Membrane</location>
        <topology evidence="1">Multi-pass membrane protein</topology>
    </subcellularLocation>
</comment>
<name>A0A1X6P1L5_PORUM</name>
<proteinExistence type="inferred from homology"/>
<evidence type="ECO:0000256" key="6">
    <source>
        <dbReference type="ARBA" id="ARBA00023136"/>
    </source>
</evidence>
<accession>A0A1X6P1L5</accession>
<gene>
    <name evidence="8" type="ORF">BU14_0269s0032</name>
</gene>
<dbReference type="AlphaFoldDB" id="A0A1X6P1L5"/>
<evidence type="ECO:0000313" key="9">
    <source>
        <dbReference type="Proteomes" id="UP000218209"/>
    </source>
</evidence>
<feature type="transmembrane region" description="Helical" evidence="7">
    <location>
        <begin position="115"/>
        <end position="136"/>
    </location>
</feature>
<keyword evidence="9" id="KW-1185">Reference proteome</keyword>
<feature type="transmembrane region" description="Helical" evidence="7">
    <location>
        <begin position="15"/>
        <end position="35"/>
    </location>
</feature>
<dbReference type="PANTHER" id="PTHR31585:SF51">
    <property type="entry name" value="TRANSPORTER, PUTATIVE-RELATED"/>
    <property type="match status" value="1"/>
</dbReference>
<dbReference type="Pfam" id="PF03092">
    <property type="entry name" value="BT1"/>
    <property type="match status" value="1"/>
</dbReference>
<dbReference type="InterPro" id="IPR004324">
    <property type="entry name" value="FBT"/>
</dbReference>
<dbReference type="OrthoDB" id="754047at2759"/>
<feature type="transmembrane region" description="Helical" evidence="7">
    <location>
        <begin position="225"/>
        <end position="246"/>
    </location>
</feature>
<reference evidence="8 9" key="1">
    <citation type="submission" date="2017-03" db="EMBL/GenBank/DDBJ databases">
        <title>WGS assembly of Porphyra umbilicalis.</title>
        <authorList>
            <person name="Brawley S.H."/>
            <person name="Blouin N.A."/>
            <person name="Ficko-Blean E."/>
            <person name="Wheeler G.L."/>
            <person name="Lohr M."/>
            <person name="Goodson H.V."/>
            <person name="Jenkins J.W."/>
            <person name="Blaby-Haas C.E."/>
            <person name="Helliwell K.E."/>
            <person name="Chan C."/>
            <person name="Marriage T."/>
            <person name="Bhattacharya D."/>
            <person name="Klein A.S."/>
            <person name="Badis Y."/>
            <person name="Brodie J."/>
            <person name="Cao Y."/>
            <person name="Collen J."/>
            <person name="Dittami S.M."/>
            <person name="Gachon C.M."/>
            <person name="Green B.R."/>
            <person name="Karpowicz S."/>
            <person name="Kim J.W."/>
            <person name="Kudahl U."/>
            <person name="Lin S."/>
            <person name="Michel G."/>
            <person name="Mittag M."/>
            <person name="Olson B.J."/>
            <person name="Pangilinan J."/>
            <person name="Peng Y."/>
            <person name="Qiu H."/>
            <person name="Shu S."/>
            <person name="Singer J.T."/>
            <person name="Smith A.G."/>
            <person name="Sprecher B.N."/>
            <person name="Wagner V."/>
            <person name="Wang W."/>
            <person name="Wang Z.-Y."/>
            <person name="Yan J."/>
            <person name="Yarish C."/>
            <person name="Zoeuner-Riek S."/>
            <person name="Zhuang Y."/>
            <person name="Zou Y."/>
            <person name="Lindquist E.A."/>
            <person name="Grimwood J."/>
            <person name="Barry K."/>
            <person name="Rokhsar D.S."/>
            <person name="Schmutz J."/>
            <person name="Stiller J.W."/>
            <person name="Grossman A.R."/>
            <person name="Prochnik S.E."/>
        </authorList>
    </citation>
    <scope>NUCLEOTIDE SEQUENCE [LARGE SCALE GENOMIC DNA]</scope>
    <source>
        <strain evidence="8">4086291</strain>
    </source>
</reference>
<evidence type="ECO:0008006" key="10">
    <source>
        <dbReference type="Google" id="ProtNLM"/>
    </source>
</evidence>
<dbReference type="NCBIfam" id="TIGR00788">
    <property type="entry name" value="fbt"/>
    <property type="match status" value="1"/>
</dbReference>
<protein>
    <recommendedName>
        <fullName evidence="10">Folate/biopterin transporter</fullName>
    </recommendedName>
</protein>
<keyword evidence="3" id="KW-0813">Transport</keyword>
<organism evidence="8 9">
    <name type="scientific">Porphyra umbilicalis</name>
    <name type="common">Purple laver</name>
    <name type="synonym">Red alga</name>
    <dbReference type="NCBI Taxonomy" id="2786"/>
    <lineage>
        <taxon>Eukaryota</taxon>
        <taxon>Rhodophyta</taxon>
        <taxon>Bangiophyceae</taxon>
        <taxon>Bangiales</taxon>
        <taxon>Bangiaceae</taxon>
        <taxon>Porphyra</taxon>
    </lineage>
</organism>
<dbReference type="Proteomes" id="UP000218209">
    <property type="component" value="Unassembled WGS sequence"/>
</dbReference>
<keyword evidence="5 7" id="KW-1133">Transmembrane helix</keyword>
<feature type="transmembrane region" description="Helical" evidence="7">
    <location>
        <begin position="252"/>
        <end position="270"/>
    </location>
</feature>
<dbReference type="SUPFAM" id="SSF103473">
    <property type="entry name" value="MFS general substrate transporter"/>
    <property type="match status" value="1"/>
</dbReference>
<feature type="transmembrane region" description="Helical" evidence="7">
    <location>
        <begin position="315"/>
        <end position="336"/>
    </location>
</feature>
<sequence>MLRAYVRGVGDNFGWRFLAVLASAYVGVKGLVNILTISNFLPYFRDVLDIRGAQYQALFTVARLPSSLKALIGMLSDTVPIGGYHKRYYIVLAGLMGGLACVLLAVLPLQDFGGGALAASLVFLVSLEAATVDLLVQGVYAKLMVSQPHTGADLVSAAWGFFQVGSFIAAGLVGGLAGRTNPRVLFWVTLPAALQVIVPVLAGWLPEDRTTVRFHSDRVRANAVYFGLGAAMGAAALGLGAVSLFGDTIAQAAYSLSVSAVLVGASLWFLPKRLGRAMTYLFLAATMDLNIRGAVDFFYTANEECLPGGPAFSLSFYLAWTGMIGSVAGILGVALFQACLSRSWYRRAFWTTTLLQVAAATVDIVIVQRWNRRVGISDRVFYILGGSMLQEVVYMLDFMPAVVLISKLCPPGVESTVYALLAGFANFGFSVASALGALAIDLFGIRARAPCDFGKLAWLIFAAKMVLPLLTVPLTFLLIPDARMTDDLVGALTPAGGLALVVGLY</sequence>
<feature type="transmembrane region" description="Helical" evidence="7">
    <location>
        <begin position="417"/>
        <end position="444"/>
    </location>
</feature>
<feature type="transmembrane region" description="Helical" evidence="7">
    <location>
        <begin position="157"/>
        <end position="178"/>
    </location>
</feature>